<keyword evidence="3 5" id="KW-1133">Transmembrane helix</keyword>
<sequence>MINLLLIFIYIIAVYEGIRNGFLNQLISFLVIILGFWLSFISAPAITNTLEVLVPYPSPTTAQAFVLYPEEYAFMLDQSFYLILSFLLIFLFFWLLSKLLLYIIEPLKRFEENIYLDIIGGAVLNLITVSIIIFLVFFAMSTMAVESIQELIADNAWVRLIIERTPVLSRLFFNEFISSLV</sequence>
<evidence type="ECO:0000256" key="1">
    <source>
        <dbReference type="ARBA" id="ARBA00004141"/>
    </source>
</evidence>
<feature type="transmembrane region" description="Helical" evidence="5">
    <location>
        <begin position="114"/>
        <end position="140"/>
    </location>
</feature>
<reference evidence="6" key="1">
    <citation type="submission" date="2023-07" db="EMBL/GenBank/DDBJ databases">
        <title>Between Cages and Wild: Unraveling the Impact of Captivity on Animal Microbiomes and Antimicrobial Resistance.</title>
        <authorList>
            <person name="Schmartz G.P."/>
            <person name="Rehner J."/>
            <person name="Schuff M.J."/>
            <person name="Becker S.L."/>
            <person name="Kravczyk M."/>
            <person name="Gurevich A."/>
            <person name="Francke R."/>
            <person name="Mueller R."/>
            <person name="Keller V."/>
            <person name="Keller A."/>
        </authorList>
    </citation>
    <scope>NUCLEOTIDE SEQUENCE</scope>
    <source>
        <strain evidence="6">S39M_St_73</strain>
    </source>
</reference>
<evidence type="ECO:0000313" key="7">
    <source>
        <dbReference type="Proteomes" id="UP001171751"/>
    </source>
</evidence>
<dbReference type="GO" id="GO:0009403">
    <property type="term" value="P:toxin biosynthetic process"/>
    <property type="evidence" value="ECO:0007669"/>
    <property type="project" value="InterPro"/>
</dbReference>
<comment type="subcellular location">
    <subcellularLocation>
        <location evidence="1">Membrane</location>
        <topology evidence="1">Multi-pass membrane protein</topology>
    </subcellularLocation>
</comment>
<dbReference type="GO" id="GO:0016020">
    <property type="term" value="C:membrane"/>
    <property type="evidence" value="ECO:0007669"/>
    <property type="project" value="UniProtKB-SubCell"/>
</dbReference>
<feature type="transmembrane region" description="Helical" evidence="5">
    <location>
        <begin position="26"/>
        <end position="46"/>
    </location>
</feature>
<accession>A0AA43UBQ6</accession>
<evidence type="ECO:0000256" key="4">
    <source>
        <dbReference type="ARBA" id="ARBA00023136"/>
    </source>
</evidence>
<dbReference type="Proteomes" id="UP001171751">
    <property type="component" value="Unassembled WGS sequence"/>
</dbReference>
<name>A0AA43UBQ6_9LACT</name>
<dbReference type="InterPro" id="IPR003825">
    <property type="entry name" value="Colicin-V_CvpA"/>
</dbReference>
<evidence type="ECO:0000256" key="3">
    <source>
        <dbReference type="ARBA" id="ARBA00022989"/>
    </source>
</evidence>
<gene>
    <name evidence="6" type="ORF">Q4F26_01650</name>
</gene>
<feature type="transmembrane region" description="Helical" evidence="5">
    <location>
        <begin position="80"/>
        <end position="102"/>
    </location>
</feature>
<dbReference type="PANTHER" id="PTHR37306:SF1">
    <property type="entry name" value="COLICIN V PRODUCTION PROTEIN"/>
    <property type="match status" value="1"/>
</dbReference>
<evidence type="ECO:0000256" key="5">
    <source>
        <dbReference type="SAM" id="Phobius"/>
    </source>
</evidence>
<dbReference type="EMBL" id="JAUNQW010000004">
    <property type="protein sequence ID" value="MDO5457027.1"/>
    <property type="molecule type" value="Genomic_DNA"/>
</dbReference>
<dbReference type="AlphaFoldDB" id="A0AA43UBQ6"/>
<keyword evidence="7" id="KW-1185">Reference proteome</keyword>
<evidence type="ECO:0000256" key="2">
    <source>
        <dbReference type="ARBA" id="ARBA00022692"/>
    </source>
</evidence>
<protein>
    <submittedName>
        <fullName evidence="6">CvpA family protein</fullName>
    </submittedName>
</protein>
<keyword evidence="2 5" id="KW-0812">Transmembrane</keyword>
<dbReference type="Pfam" id="PF02674">
    <property type="entry name" value="Colicin_V"/>
    <property type="match status" value="1"/>
</dbReference>
<proteinExistence type="predicted"/>
<keyword evidence="4 5" id="KW-0472">Membrane</keyword>
<organism evidence="6 7">
    <name type="scientific">Atopococcus tabaci</name>
    <dbReference type="NCBI Taxonomy" id="269774"/>
    <lineage>
        <taxon>Bacteria</taxon>
        <taxon>Bacillati</taxon>
        <taxon>Bacillota</taxon>
        <taxon>Bacilli</taxon>
        <taxon>Lactobacillales</taxon>
        <taxon>Carnobacteriaceae</taxon>
        <taxon>Atopococcus</taxon>
    </lineage>
</organism>
<dbReference type="PANTHER" id="PTHR37306">
    <property type="entry name" value="COLICIN V PRODUCTION PROTEIN"/>
    <property type="match status" value="1"/>
</dbReference>
<evidence type="ECO:0000313" key="6">
    <source>
        <dbReference type="EMBL" id="MDO5457027.1"/>
    </source>
</evidence>
<comment type="caution">
    <text evidence="6">The sequence shown here is derived from an EMBL/GenBank/DDBJ whole genome shotgun (WGS) entry which is preliminary data.</text>
</comment>